<evidence type="ECO:0000313" key="2">
    <source>
        <dbReference type="EMBL" id="PNT74113.1"/>
    </source>
</evidence>
<protein>
    <recommendedName>
        <fullName evidence="5">DUF834 domain-containing protein</fullName>
    </recommendedName>
</protein>
<organism evidence="2">
    <name type="scientific">Brachypodium distachyon</name>
    <name type="common">Purple false brome</name>
    <name type="synonym">Trachynia distachya</name>
    <dbReference type="NCBI Taxonomy" id="15368"/>
    <lineage>
        <taxon>Eukaryota</taxon>
        <taxon>Viridiplantae</taxon>
        <taxon>Streptophyta</taxon>
        <taxon>Embryophyta</taxon>
        <taxon>Tracheophyta</taxon>
        <taxon>Spermatophyta</taxon>
        <taxon>Magnoliopsida</taxon>
        <taxon>Liliopsida</taxon>
        <taxon>Poales</taxon>
        <taxon>Poaceae</taxon>
        <taxon>BOP clade</taxon>
        <taxon>Pooideae</taxon>
        <taxon>Stipodae</taxon>
        <taxon>Brachypodieae</taxon>
        <taxon>Brachypodium</taxon>
    </lineage>
</organism>
<dbReference type="Proteomes" id="UP000008810">
    <property type="component" value="Chromosome 1"/>
</dbReference>
<reference evidence="2" key="2">
    <citation type="submission" date="2017-06" db="EMBL/GenBank/DDBJ databases">
        <title>WGS assembly of Brachypodium distachyon.</title>
        <authorList>
            <consortium name="The International Brachypodium Initiative"/>
            <person name="Lucas S."/>
            <person name="Harmon-Smith M."/>
            <person name="Lail K."/>
            <person name="Tice H."/>
            <person name="Grimwood J."/>
            <person name="Bruce D."/>
            <person name="Barry K."/>
            <person name="Shu S."/>
            <person name="Lindquist E."/>
            <person name="Wang M."/>
            <person name="Pitluck S."/>
            <person name="Vogel J.P."/>
            <person name="Garvin D.F."/>
            <person name="Mockler T.C."/>
            <person name="Schmutz J."/>
            <person name="Rokhsar D."/>
            <person name="Bevan M.W."/>
        </authorList>
    </citation>
    <scope>NUCLEOTIDE SEQUENCE</scope>
    <source>
        <strain evidence="2">Bd21</strain>
    </source>
</reference>
<name>A0A2K2DIK4_BRADI</name>
<dbReference type="Gramene" id="PNT74113">
    <property type="protein sequence ID" value="PNT74113"/>
    <property type="gene ID" value="BRADI_1g08142v3"/>
</dbReference>
<evidence type="ECO:0008006" key="5">
    <source>
        <dbReference type="Google" id="ProtNLM"/>
    </source>
</evidence>
<reference evidence="2 3" key="1">
    <citation type="journal article" date="2010" name="Nature">
        <title>Genome sequencing and analysis of the model grass Brachypodium distachyon.</title>
        <authorList>
            <consortium name="International Brachypodium Initiative"/>
        </authorList>
    </citation>
    <scope>NUCLEOTIDE SEQUENCE [LARGE SCALE GENOMIC DNA]</scope>
    <source>
        <strain evidence="2 3">Bd21</strain>
    </source>
</reference>
<evidence type="ECO:0000313" key="4">
    <source>
        <dbReference type="Proteomes" id="UP000008810"/>
    </source>
</evidence>
<feature type="compositionally biased region" description="Basic and acidic residues" evidence="1">
    <location>
        <begin position="132"/>
        <end position="153"/>
    </location>
</feature>
<dbReference type="EMBL" id="CM000880">
    <property type="protein sequence ID" value="PNT74113.1"/>
    <property type="molecule type" value="Genomic_DNA"/>
</dbReference>
<feature type="region of interest" description="Disordered" evidence="1">
    <location>
        <begin position="1"/>
        <end position="88"/>
    </location>
</feature>
<gene>
    <name evidence="2" type="ORF">BRADI_1g08142v3</name>
</gene>
<dbReference type="EnsemblPlants" id="PNT74113">
    <property type="protein sequence ID" value="PNT74113"/>
    <property type="gene ID" value="BRADI_1g08142v3"/>
</dbReference>
<evidence type="ECO:0000313" key="3">
    <source>
        <dbReference type="EnsemblPlants" id="PNT74113"/>
    </source>
</evidence>
<feature type="compositionally biased region" description="Basic and acidic residues" evidence="1">
    <location>
        <begin position="23"/>
        <end position="32"/>
    </location>
</feature>
<proteinExistence type="predicted"/>
<sequence length="153" mass="16545">MSSPWMDWRAQAGQPRWGSLGDGDVRRPERWTTRGRSGHGSFERWRRRAPSTARWLSKQRTATTTAVGARNGRLLQQQGKAGPPAASLAALSAGSGPLMAGSGEDEGSWILLTDDLGRRAARPGRVAVASVERGKKGDGRKEEEKVEGRRQGG</sequence>
<accession>A0A2K2DIK4</accession>
<keyword evidence="4" id="KW-1185">Reference proteome</keyword>
<feature type="region of interest" description="Disordered" evidence="1">
    <location>
        <begin position="120"/>
        <end position="153"/>
    </location>
</feature>
<reference evidence="3" key="3">
    <citation type="submission" date="2018-08" db="UniProtKB">
        <authorList>
            <consortium name="EnsemblPlants"/>
        </authorList>
    </citation>
    <scope>IDENTIFICATION</scope>
    <source>
        <strain evidence="3">cv. Bd21</strain>
    </source>
</reference>
<evidence type="ECO:0000256" key="1">
    <source>
        <dbReference type="SAM" id="MobiDB-lite"/>
    </source>
</evidence>
<dbReference type="AlphaFoldDB" id="A0A2K2DIK4"/>
<dbReference type="InParanoid" id="A0A2K2DIK4"/>